<dbReference type="InterPro" id="IPR011050">
    <property type="entry name" value="Pectin_lyase_fold/virulence"/>
</dbReference>
<dbReference type="Proteomes" id="UP001596548">
    <property type="component" value="Unassembled WGS sequence"/>
</dbReference>
<dbReference type="Gene3D" id="2.160.20.10">
    <property type="entry name" value="Single-stranded right-handed beta-helix, Pectin lyase-like"/>
    <property type="match status" value="1"/>
</dbReference>
<evidence type="ECO:0000313" key="5">
    <source>
        <dbReference type="EMBL" id="MFC7277619.1"/>
    </source>
</evidence>
<evidence type="ECO:0000256" key="2">
    <source>
        <dbReference type="ARBA" id="ARBA00022525"/>
    </source>
</evidence>
<evidence type="ECO:0000313" key="6">
    <source>
        <dbReference type="Proteomes" id="UP001596548"/>
    </source>
</evidence>
<keyword evidence="6" id="KW-1185">Reference proteome</keyword>
<comment type="subcellular location">
    <subcellularLocation>
        <location evidence="1">Secreted</location>
    </subcellularLocation>
</comment>
<dbReference type="EMBL" id="JBHTBJ010000024">
    <property type="protein sequence ID" value="MFC7277619.1"/>
    <property type="molecule type" value="Genomic_DNA"/>
</dbReference>
<accession>A0ABW2I0G4</accession>
<dbReference type="SUPFAM" id="SSF51126">
    <property type="entry name" value="Pectin lyase-like"/>
    <property type="match status" value="1"/>
</dbReference>
<feature type="signal peptide" evidence="4">
    <location>
        <begin position="1"/>
        <end position="27"/>
    </location>
</feature>
<dbReference type="PANTHER" id="PTHR40088:SF2">
    <property type="entry name" value="SECRETED SUGAR HYDROLASE"/>
    <property type="match status" value="1"/>
</dbReference>
<proteinExistence type="predicted"/>
<dbReference type="InterPro" id="IPR006626">
    <property type="entry name" value="PbH1"/>
</dbReference>
<dbReference type="SMART" id="SM00710">
    <property type="entry name" value="PbH1"/>
    <property type="match status" value="7"/>
</dbReference>
<dbReference type="RefSeq" id="WP_378973443.1">
    <property type="nucleotide sequence ID" value="NZ_JBHTBJ010000024.1"/>
</dbReference>
<protein>
    <recommendedName>
        <fullName evidence="7">Parallel beta helix pectate lyase-like protein</fullName>
    </recommendedName>
</protein>
<gene>
    <name evidence="5" type="ORF">ACFQS1_26810</name>
</gene>
<evidence type="ECO:0000256" key="4">
    <source>
        <dbReference type="SAM" id="SignalP"/>
    </source>
</evidence>
<comment type="caution">
    <text evidence="5">The sequence shown here is derived from an EMBL/GenBank/DDBJ whole genome shotgun (WGS) entry which is preliminary data.</text>
</comment>
<evidence type="ECO:0000256" key="3">
    <source>
        <dbReference type="ARBA" id="ARBA00022729"/>
    </source>
</evidence>
<keyword evidence="2" id="KW-0964">Secreted</keyword>
<reference evidence="6" key="1">
    <citation type="journal article" date="2019" name="Int. J. Syst. Evol. Microbiol.">
        <title>The Global Catalogue of Microorganisms (GCM) 10K type strain sequencing project: providing services to taxonomists for standard genome sequencing and annotation.</title>
        <authorList>
            <consortium name="The Broad Institute Genomics Platform"/>
            <consortium name="The Broad Institute Genome Sequencing Center for Infectious Disease"/>
            <person name="Wu L."/>
            <person name="Ma J."/>
        </authorList>
    </citation>
    <scope>NUCLEOTIDE SEQUENCE [LARGE SCALE GENOMIC DNA]</scope>
    <source>
        <strain evidence="6">XZYJT-10</strain>
    </source>
</reference>
<feature type="chain" id="PRO_5047265441" description="Parallel beta helix pectate lyase-like protein" evidence="4">
    <location>
        <begin position="28"/>
        <end position="467"/>
    </location>
</feature>
<dbReference type="InterPro" id="IPR052052">
    <property type="entry name" value="Polysaccharide_Lyase_9"/>
</dbReference>
<dbReference type="InterPro" id="IPR012334">
    <property type="entry name" value="Pectin_lyas_fold"/>
</dbReference>
<name>A0ABW2I0G4_9ACTN</name>
<dbReference type="PANTHER" id="PTHR40088">
    <property type="entry name" value="PECTATE LYASE (EUROFUNG)"/>
    <property type="match status" value="1"/>
</dbReference>
<sequence>MSLVRRIAVLVSIAAVVLALSGAGAQAHRGTTLYVSPHGSDSAAGTARSPLRTPQLAVDRLGRSGGTVVLAGGRYAGQRIVVENRAHVTVRAAVRATPVLDGAGLKPPADQSGMVEIRDSSDVTVQGLTVTGYRTRSTAAVPIGIFVTGSGHAIRLTGNHVHHLGNDNGTLGSFEMNAHGIAVYGTRAARPISDVRITGNELDHLVLGASETLVLNGNVDGWSVTHNVIHDNNNIGIDAIGFEDTIAGPARFTEVNRARHGLIAGNRVSRIISEGNPAYWEDGAWCNCADGIYVDGGGSITITGNQVDASDIGIEVASEWKQGRTNAIRVTGNTVTRSRFTGLAIGGYDEDRGEAYDITVTGNFLRGNNTLRDGSPELLLQYYVHDTTITGNTVVSANPGQAVLLQRVEPAGGAARNARLVLDHNAYGGRVPAGQELYIWNGVERRGLADYRAASGQDRASTYRTTR</sequence>
<organism evidence="5 6">
    <name type="scientific">Paractinoplanes rhizophilus</name>
    <dbReference type="NCBI Taxonomy" id="1416877"/>
    <lineage>
        <taxon>Bacteria</taxon>
        <taxon>Bacillati</taxon>
        <taxon>Actinomycetota</taxon>
        <taxon>Actinomycetes</taxon>
        <taxon>Micromonosporales</taxon>
        <taxon>Micromonosporaceae</taxon>
        <taxon>Paractinoplanes</taxon>
    </lineage>
</organism>
<evidence type="ECO:0000256" key="1">
    <source>
        <dbReference type="ARBA" id="ARBA00004613"/>
    </source>
</evidence>
<keyword evidence="3 4" id="KW-0732">Signal</keyword>
<evidence type="ECO:0008006" key="7">
    <source>
        <dbReference type="Google" id="ProtNLM"/>
    </source>
</evidence>